<dbReference type="EC" id="3.6.4.12" evidence="4"/>
<dbReference type="Pfam" id="PF13245">
    <property type="entry name" value="AAA_19"/>
    <property type="match status" value="1"/>
</dbReference>
<name>A0A1V5ZLS4_9BACT</name>
<dbReference type="PANTHER" id="PTHR43788:SF6">
    <property type="entry name" value="DNA HELICASE B"/>
    <property type="match status" value="1"/>
</dbReference>
<dbReference type="InterPro" id="IPR050534">
    <property type="entry name" value="Coronavir_polyprotein_1ab"/>
</dbReference>
<feature type="domain" description="UvrD-like helicase C-terminal" evidence="3">
    <location>
        <begin position="374"/>
        <end position="424"/>
    </location>
</feature>
<dbReference type="Proteomes" id="UP000485621">
    <property type="component" value="Unassembled WGS sequence"/>
</dbReference>
<evidence type="ECO:0000256" key="2">
    <source>
        <dbReference type="ARBA" id="ARBA00022840"/>
    </source>
</evidence>
<dbReference type="EMBL" id="MWDB01000023">
    <property type="protein sequence ID" value="OQB41125.1"/>
    <property type="molecule type" value="Genomic_DNA"/>
</dbReference>
<comment type="caution">
    <text evidence="4">The sequence shown here is derived from an EMBL/GenBank/DDBJ whole genome shotgun (WGS) entry which is preliminary data.</text>
</comment>
<dbReference type="GO" id="GO:0003678">
    <property type="term" value="F:DNA helicase activity"/>
    <property type="evidence" value="ECO:0007669"/>
    <property type="project" value="UniProtKB-EC"/>
</dbReference>
<gene>
    <name evidence="4" type="primary">recD2_1</name>
    <name evidence="4" type="ORF">BWY04_01011</name>
</gene>
<dbReference type="SUPFAM" id="SSF52540">
    <property type="entry name" value="P-loop containing nucleoside triphosphate hydrolases"/>
    <property type="match status" value="1"/>
</dbReference>
<accession>A0A1V5ZLS4</accession>
<keyword evidence="4" id="KW-0347">Helicase</keyword>
<dbReference type="GO" id="GO:0005524">
    <property type="term" value="F:ATP binding"/>
    <property type="evidence" value="ECO:0007669"/>
    <property type="project" value="UniProtKB-KW"/>
</dbReference>
<dbReference type="InterPro" id="IPR027417">
    <property type="entry name" value="P-loop_NTPase"/>
</dbReference>
<dbReference type="AlphaFoldDB" id="A0A1V5ZLS4"/>
<evidence type="ECO:0000256" key="1">
    <source>
        <dbReference type="ARBA" id="ARBA00022741"/>
    </source>
</evidence>
<evidence type="ECO:0000259" key="3">
    <source>
        <dbReference type="Pfam" id="PF13538"/>
    </source>
</evidence>
<reference evidence="4" key="1">
    <citation type="submission" date="2017-02" db="EMBL/GenBank/DDBJ databases">
        <title>Delving into the versatile metabolic prowess of the omnipresent phylum Bacteroidetes.</title>
        <authorList>
            <person name="Nobu M.K."/>
            <person name="Mei R."/>
            <person name="Narihiro T."/>
            <person name="Kuroda K."/>
            <person name="Liu W.-T."/>
        </authorList>
    </citation>
    <scope>NUCLEOTIDE SEQUENCE</scope>
    <source>
        <strain evidence="4">ADurb.Bin160</strain>
    </source>
</reference>
<dbReference type="CDD" id="cd18809">
    <property type="entry name" value="SF1_C_RecD"/>
    <property type="match status" value="1"/>
</dbReference>
<dbReference type="Gene3D" id="3.40.50.300">
    <property type="entry name" value="P-loop containing nucleotide triphosphate hydrolases"/>
    <property type="match status" value="3"/>
</dbReference>
<keyword evidence="1" id="KW-0547">Nucleotide-binding</keyword>
<evidence type="ECO:0000313" key="4">
    <source>
        <dbReference type="EMBL" id="OQB41125.1"/>
    </source>
</evidence>
<protein>
    <submittedName>
        <fullName evidence="4">ATP-dependent RecD-like DNA helicase</fullName>
        <ecNumber evidence="4">3.6.4.12</ecNumber>
    </submittedName>
</protein>
<keyword evidence="4" id="KW-0378">Hydrolase</keyword>
<organism evidence="4">
    <name type="scientific">candidate division CPR1 bacterium ADurb.Bin160</name>
    <dbReference type="NCBI Taxonomy" id="1852826"/>
    <lineage>
        <taxon>Bacteria</taxon>
        <taxon>candidate division CPR1</taxon>
    </lineage>
</organism>
<proteinExistence type="predicted"/>
<dbReference type="GO" id="GO:0016787">
    <property type="term" value="F:hydrolase activity"/>
    <property type="evidence" value="ECO:0007669"/>
    <property type="project" value="UniProtKB-KW"/>
</dbReference>
<dbReference type="PANTHER" id="PTHR43788">
    <property type="entry name" value="DNA2/NAM7 HELICASE FAMILY MEMBER"/>
    <property type="match status" value="1"/>
</dbReference>
<dbReference type="InterPro" id="IPR027785">
    <property type="entry name" value="UvrD-like_helicase_C"/>
</dbReference>
<dbReference type="Pfam" id="PF13538">
    <property type="entry name" value="UvrD_C_2"/>
    <property type="match status" value="1"/>
</dbReference>
<dbReference type="Gene3D" id="2.30.30.940">
    <property type="match status" value="1"/>
</dbReference>
<keyword evidence="2" id="KW-0067">ATP-binding</keyword>
<sequence>MKEKEREQYAIFENYLSDEQEIVLNELIKWVENRTFQIKEKKIKVVRGFAGTGKTFLISELVKNLKKNRPLHISLCCFTGKAVSVLKKRLKENNALYDSDYIGTVHKMMYKPIFYIENGQPKLKKWEKINIYSDLIIVDEASMINKKIFQDIISHGIQTIFFGDAGQLPPISPENFNLLECYDYELTTPHRQSLENPIIQLSQKIRNDEIIKVGIYGDGVFKLNNTQGKKVFEDILNNDYDENNTIVLCGLNRTRVELNKKIRKKLRGFEGFPNSTDRIICLKNNSETGIMNGQLGTLVFSLPSTINYCGKKLLETTIKMDDHDIMFDALLDEGTFNSKNSFINISKTYNKKFFKFLNKNIKYSNYLNIDFFDYGYCLSVHKSQGSEWENVIVFEETSKYWNMDFYKKWLYTAVTRAKKKLFIIGME</sequence>